<dbReference type="PRINTS" id="PR00344">
    <property type="entry name" value="BCTRLSENSOR"/>
</dbReference>
<dbReference type="InterPro" id="IPR011006">
    <property type="entry name" value="CheY-like_superfamily"/>
</dbReference>
<name>A0A396RRQ8_9SPHN</name>
<dbReference type="InterPro" id="IPR003594">
    <property type="entry name" value="HATPase_dom"/>
</dbReference>
<dbReference type="Pfam" id="PF00512">
    <property type="entry name" value="HisKA"/>
    <property type="match status" value="1"/>
</dbReference>
<dbReference type="PANTHER" id="PTHR43065:SF49">
    <property type="entry name" value="HISTIDINE KINASE"/>
    <property type="match status" value="1"/>
</dbReference>
<dbReference type="InterPro" id="IPR003661">
    <property type="entry name" value="HisK_dim/P_dom"/>
</dbReference>
<keyword evidence="10" id="KW-1185">Reference proteome</keyword>
<feature type="transmembrane region" description="Helical" evidence="6">
    <location>
        <begin position="201"/>
        <end position="221"/>
    </location>
</feature>
<dbReference type="CDD" id="cd00082">
    <property type="entry name" value="HisKA"/>
    <property type="match status" value="1"/>
</dbReference>
<dbReference type="GO" id="GO:0000155">
    <property type="term" value="F:phosphorelay sensor kinase activity"/>
    <property type="evidence" value="ECO:0007669"/>
    <property type="project" value="InterPro"/>
</dbReference>
<keyword evidence="6" id="KW-0812">Transmembrane</keyword>
<feature type="modified residue" description="4-aspartylphosphate" evidence="4">
    <location>
        <position position="589"/>
    </location>
</feature>
<dbReference type="Pfam" id="PF00072">
    <property type="entry name" value="Response_reg"/>
    <property type="match status" value="1"/>
</dbReference>
<keyword evidence="5" id="KW-0175">Coiled coil</keyword>
<gene>
    <name evidence="9" type="ORF">D1610_05800</name>
</gene>
<accession>A0A396RRQ8</accession>
<organism evidence="9 10">
    <name type="scientific">Sphingomonas gilva</name>
    <dbReference type="NCBI Taxonomy" id="2305907"/>
    <lineage>
        <taxon>Bacteria</taxon>
        <taxon>Pseudomonadati</taxon>
        <taxon>Pseudomonadota</taxon>
        <taxon>Alphaproteobacteria</taxon>
        <taxon>Sphingomonadales</taxon>
        <taxon>Sphingomonadaceae</taxon>
        <taxon>Sphingomonas</taxon>
    </lineage>
</organism>
<dbReference type="Pfam" id="PF05227">
    <property type="entry name" value="CHASE3"/>
    <property type="match status" value="1"/>
</dbReference>
<dbReference type="InterPro" id="IPR036890">
    <property type="entry name" value="HATPase_C_sf"/>
</dbReference>
<feature type="domain" description="Response regulatory" evidence="8">
    <location>
        <begin position="538"/>
        <end position="652"/>
    </location>
</feature>
<dbReference type="Gene3D" id="3.40.50.2300">
    <property type="match status" value="1"/>
</dbReference>
<evidence type="ECO:0000313" key="10">
    <source>
        <dbReference type="Proteomes" id="UP000266693"/>
    </source>
</evidence>
<dbReference type="Proteomes" id="UP000266693">
    <property type="component" value="Unassembled WGS sequence"/>
</dbReference>
<dbReference type="SUPFAM" id="SSF52172">
    <property type="entry name" value="CheY-like"/>
    <property type="match status" value="1"/>
</dbReference>
<dbReference type="InterPro" id="IPR004358">
    <property type="entry name" value="Sig_transdc_His_kin-like_C"/>
</dbReference>
<proteinExistence type="predicted"/>
<evidence type="ECO:0000256" key="2">
    <source>
        <dbReference type="ARBA" id="ARBA00012438"/>
    </source>
</evidence>
<comment type="caution">
    <text evidence="9">The sequence shown here is derived from an EMBL/GenBank/DDBJ whole genome shotgun (WGS) entry which is preliminary data.</text>
</comment>
<dbReference type="OrthoDB" id="9796100at2"/>
<protein>
    <recommendedName>
        <fullName evidence="2">histidine kinase</fullName>
        <ecNumber evidence="2">2.7.13.3</ecNumber>
    </recommendedName>
</protein>
<feature type="transmembrane region" description="Helical" evidence="6">
    <location>
        <begin position="20"/>
        <end position="40"/>
    </location>
</feature>
<evidence type="ECO:0000256" key="4">
    <source>
        <dbReference type="PROSITE-ProRule" id="PRU00169"/>
    </source>
</evidence>
<dbReference type="SUPFAM" id="SSF47384">
    <property type="entry name" value="Homodimeric domain of signal transducing histidine kinase"/>
    <property type="match status" value="1"/>
</dbReference>
<dbReference type="PROSITE" id="PS50109">
    <property type="entry name" value="HIS_KIN"/>
    <property type="match status" value="1"/>
</dbReference>
<evidence type="ECO:0000256" key="1">
    <source>
        <dbReference type="ARBA" id="ARBA00000085"/>
    </source>
</evidence>
<dbReference type="RefSeq" id="WP_118863203.1">
    <property type="nucleotide sequence ID" value="NZ_QWLV01000002.1"/>
</dbReference>
<dbReference type="PANTHER" id="PTHR43065">
    <property type="entry name" value="SENSOR HISTIDINE KINASE"/>
    <property type="match status" value="1"/>
</dbReference>
<dbReference type="InterPro" id="IPR036097">
    <property type="entry name" value="HisK_dim/P_sf"/>
</dbReference>
<dbReference type="SMART" id="SM00448">
    <property type="entry name" value="REC"/>
    <property type="match status" value="1"/>
</dbReference>
<evidence type="ECO:0000313" key="9">
    <source>
        <dbReference type="EMBL" id="RHW18012.1"/>
    </source>
</evidence>
<dbReference type="SMART" id="SM00387">
    <property type="entry name" value="HATPase_c"/>
    <property type="match status" value="1"/>
</dbReference>
<dbReference type="PROSITE" id="PS50110">
    <property type="entry name" value="RESPONSE_REGULATORY"/>
    <property type="match status" value="1"/>
</dbReference>
<dbReference type="Gene3D" id="3.30.565.10">
    <property type="entry name" value="Histidine kinase-like ATPase, C-terminal domain"/>
    <property type="match status" value="1"/>
</dbReference>
<feature type="coiled-coil region" evidence="5">
    <location>
        <begin position="227"/>
        <end position="282"/>
    </location>
</feature>
<dbReference type="InterPro" id="IPR001789">
    <property type="entry name" value="Sig_transdc_resp-reg_receiver"/>
</dbReference>
<keyword evidence="3 4" id="KW-0597">Phosphoprotein</keyword>
<dbReference type="InterPro" id="IPR005467">
    <property type="entry name" value="His_kinase_dom"/>
</dbReference>
<dbReference type="Gene3D" id="1.10.287.130">
    <property type="match status" value="1"/>
</dbReference>
<feature type="domain" description="Histidine kinase" evidence="7">
    <location>
        <begin position="291"/>
        <end position="512"/>
    </location>
</feature>
<dbReference type="SMART" id="SM00388">
    <property type="entry name" value="HisKA"/>
    <property type="match status" value="1"/>
</dbReference>
<comment type="catalytic activity">
    <reaction evidence="1">
        <text>ATP + protein L-histidine = ADP + protein N-phospho-L-histidine.</text>
        <dbReference type="EC" id="2.7.13.3"/>
    </reaction>
</comment>
<dbReference type="AlphaFoldDB" id="A0A396RRQ8"/>
<dbReference type="EMBL" id="QWLV01000002">
    <property type="protein sequence ID" value="RHW18012.1"/>
    <property type="molecule type" value="Genomic_DNA"/>
</dbReference>
<reference evidence="9 10" key="1">
    <citation type="submission" date="2018-08" db="EMBL/GenBank/DDBJ databases">
        <title>The multiple taxonomic identification of Sphingomonas gilva.</title>
        <authorList>
            <person name="Zhu D."/>
            <person name="Zheng S."/>
        </authorList>
    </citation>
    <scope>NUCLEOTIDE SEQUENCE [LARGE SCALE GENOMIC DNA]</scope>
    <source>
        <strain evidence="9 10">ZDH117</strain>
    </source>
</reference>
<evidence type="ECO:0000256" key="6">
    <source>
        <dbReference type="SAM" id="Phobius"/>
    </source>
</evidence>
<keyword evidence="6" id="KW-0472">Membrane</keyword>
<evidence type="ECO:0000259" key="7">
    <source>
        <dbReference type="PROSITE" id="PS50109"/>
    </source>
</evidence>
<evidence type="ECO:0000256" key="3">
    <source>
        <dbReference type="ARBA" id="ARBA00022553"/>
    </source>
</evidence>
<dbReference type="Pfam" id="PF02518">
    <property type="entry name" value="HATPase_c"/>
    <property type="match status" value="1"/>
</dbReference>
<sequence>MAGDLETGEPIASDSMWRRVAAVGVALVGAAALIALILMLGSASRERDRALTLQSHSYEVMILSRSLAGSIARAEATLGRYVISGDKDVGRIYLDEWRRAGSQLDRLAAVTADNRAQHPVIQELRRVYTERGRQLAATALRTNYGQNAQALSTYYEAGMSPIVARINTLLERLITNERALLKKRTSAAEVTTAWTNTVTQVLAIFGVVIALGAVALGWSNVQAFTQRQRARRDAAAAAERAEELETAIAGATVELREANARLQDEARERAAAEAQLRQIQKMEAVGQLTGGIAHDFNNMLAVVVGGLELARRRLHDDSDNAQRHIEAAMEGANRAAALTRRLLAFARAEPLLPEAVRPGDLIGGMRDLLDRTLGERITVTTRDDGADWQVWIDRHQLENAILNLAVNARDAMDGSGRLTIETGRAALSDQEVNEAAGGDYATIAVIDTGCGMAPEVLEHVFEPFFTTKPVGKGTGLGLSQIFGFVRQSGGEIEIKSTPGIGTTVTIYLPRHRGAVAAEPARSDAAPADPAPAPRGGLSVLVVEDDARVLAATMAALDELGHSATACEDPLAAPALIEAEGSAFDLIVSDVVMPGINGPEMIARLRPLHPHLAVLFVTGYAGEVDDAALFGGHAVLRKPFTIAALDRAVGEAMAAASGHHGDRTEGIAAE</sequence>
<keyword evidence="6" id="KW-1133">Transmembrane helix</keyword>
<dbReference type="InterPro" id="IPR007891">
    <property type="entry name" value="CHASE3"/>
</dbReference>
<evidence type="ECO:0000259" key="8">
    <source>
        <dbReference type="PROSITE" id="PS50110"/>
    </source>
</evidence>
<evidence type="ECO:0000256" key="5">
    <source>
        <dbReference type="SAM" id="Coils"/>
    </source>
</evidence>
<dbReference type="SUPFAM" id="SSF55874">
    <property type="entry name" value="ATPase domain of HSP90 chaperone/DNA topoisomerase II/histidine kinase"/>
    <property type="match status" value="1"/>
</dbReference>
<dbReference type="EC" id="2.7.13.3" evidence="2"/>